<dbReference type="EMBL" id="FNEB01000008">
    <property type="protein sequence ID" value="SDJ10262.1"/>
    <property type="molecule type" value="Genomic_DNA"/>
</dbReference>
<keyword evidence="2" id="KW-0067">ATP-binding</keyword>
<dbReference type="InterPro" id="IPR050445">
    <property type="entry name" value="Bact_polysacc_biosynth/exp"/>
</dbReference>
<keyword evidence="6" id="KW-1185">Reference proteome</keyword>
<name>A0A1G8QZS5_9RHOB</name>
<dbReference type="SUPFAM" id="SSF52540">
    <property type="entry name" value="P-loop containing nucleoside triphosphate hydrolases"/>
    <property type="match status" value="1"/>
</dbReference>
<feature type="region of interest" description="Disordered" evidence="3">
    <location>
        <begin position="1"/>
        <end position="36"/>
    </location>
</feature>
<evidence type="ECO:0000256" key="1">
    <source>
        <dbReference type="ARBA" id="ARBA00022741"/>
    </source>
</evidence>
<dbReference type="RefSeq" id="WP_090029551.1">
    <property type="nucleotide sequence ID" value="NZ_FNEB01000008.1"/>
</dbReference>
<evidence type="ECO:0000259" key="4">
    <source>
        <dbReference type="Pfam" id="PF01656"/>
    </source>
</evidence>
<dbReference type="Proteomes" id="UP000199340">
    <property type="component" value="Unassembled WGS sequence"/>
</dbReference>
<organism evidence="5 6">
    <name type="scientific">Lutimaribacter saemankumensis</name>
    <dbReference type="NCBI Taxonomy" id="490829"/>
    <lineage>
        <taxon>Bacteria</taxon>
        <taxon>Pseudomonadati</taxon>
        <taxon>Pseudomonadota</taxon>
        <taxon>Alphaproteobacteria</taxon>
        <taxon>Rhodobacterales</taxon>
        <taxon>Roseobacteraceae</taxon>
        <taxon>Lutimaribacter</taxon>
    </lineage>
</organism>
<accession>A0A1G8QZS5</accession>
<proteinExistence type="predicted"/>
<sequence>MERIQAALKKAREERSQPKSSEPPEQVQTHERKPDPLILEQSHSVGDTEQLWKAVKGFNPSDRWLKRNRIVAFQSGEEAAPYDVMRTKVLHSMRKNKWTRLGVTSPSQGAGKTMTSLNLAFSLARQSDLRIMLIDLDMRRPSVLKTLGVKDPIQFSKVLSGESDAQDQMLRYGKNLIIAANSAPARNPAELLQSNRAAHAIDQVEAAFQPNILIFDTAPLFAGDDTMAFLDQVDCVLLMAEAEKSTIEEIDKSEQDLAARTNVLGVVLNKCRYLNRHEEYGKAYGY</sequence>
<dbReference type="AlphaFoldDB" id="A0A1G8QZS5"/>
<evidence type="ECO:0000256" key="3">
    <source>
        <dbReference type="SAM" id="MobiDB-lite"/>
    </source>
</evidence>
<dbReference type="STRING" id="490829.SAMN05421850_108166"/>
<dbReference type="OrthoDB" id="9775724at2"/>
<gene>
    <name evidence="5" type="ORF">SAMN05421850_108166</name>
</gene>
<reference evidence="5 6" key="1">
    <citation type="submission" date="2016-10" db="EMBL/GenBank/DDBJ databases">
        <authorList>
            <person name="de Groot N.N."/>
        </authorList>
    </citation>
    <scope>NUCLEOTIDE SEQUENCE [LARGE SCALE GENOMIC DNA]</scope>
    <source>
        <strain evidence="5 6">DSM 28010</strain>
    </source>
</reference>
<keyword evidence="1" id="KW-0547">Nucleotide-binding</keyword>
<evidence type="ECO:0000256" key="2">
    <source>
        <dbReference type="ARBA" id="ARBA00022840"/>
    </source>
</evidence>
<dbReference type="GO" id="GO:0005886">
    <property type="term" value="C:plasma membrane"/>
    <property type="evidence" value="ECO:0007669"/>
    <property type="project" value="TreeGrafter"/>
</dbReference>
<feature type="domain" description="CobQ/CobB/MinD/ParA nucleotide binding" evidence="4">
    <location>
        <begin position="103"/>
        <end position="278"/>
    </location>
</feature>
<dbReference type="InterPro" id="IPR002586">
    <property type="entry name" value="CobQ/CobB/MinD/ParA_Nub-bd_dom"/>
</dbReference>
<evidence type="ECO:0000313" key="5">
    <source>
        <dbReference type="EMBL" id="SDJ10262.1"/>
    </source>
</evidence>
<dbReference type="Pfam" id="PF01656">
    <property type="entry name" value="CbiA"/>
    <property type="match status" value="1"/>
</dbReference>
<dbReference type="GO" id="GO:0004713">
    <property type="term" value="F:protein tyrosine kinase activity"/>
    <property type="evidence" value="ECO:0007669"/>
    <property type="project" value="TreeGrafter"/>
</dbReference>
<evidence type="ECO:0000313" key="6">
    <source>
        <dbReference type="Proteomes" id="UP000199340"/>
    </source>
</evidence>
<dbReference type="CDD" id="cd05387">
    <property type="entry name" value="BY-kinase"/>
    <property type="match status" value="1"/>
</dbReference>
<dbReference type="Gene3D" id="3.40.50.300">
    <property type="entry name" value="P-loop containing nucleotide triphosphate hydrolases"/>
    <property type="match status" value="1"/>
</dbReference>
<dbReference type="PANTHER" id="PTHR32309:SF13">
    <property type="entry name" value="FERRIC ENTEROBACTIN TRANSPORT PROTEIN FEPE"/>
    <property type="match status" value="1"/>
</dbReference>
<dbReference type="PANTHER" id="PTHR32309">
    <property type="entry name" value="TYROSINE-PROTEIN KINASE"/>
    <property type="match status" value="1"/>
</dbReference>
<protein>
    <submittedName>
        <fullName evidence="5">Capsular exopolysaccharide family</fullName>
    </submittedName>
</protein>
<dbReference type="InterPro" id="IPR005702">
    <property type="entry name" value="Wzc-like_C"/>
</dbReference>
<dbReference type="InterPro" id="IPR027417">
    <property type="entry name" value="P-loop_NTPase"/>
</dbReference>